<dbReference type="InterPro" id="IPR011010">
    <property type="entry name" value="DNA_brk_join_enz"/>
</dbReference>
<gene>
    <name evidence="8" type="ORF">RA178_12550</name>
</gene>
<dbReference type="InterPro" id="IPR004107">
    <property type="entry name" value="Integrase_SAM-like_N"/>
</dbReference>
<dbReference type="Pfam" id="PF00589">
    <property type="entry name" value="Phage_integrase"/>
    <property type="match status" value="1"/>
</dbReference>
<dbReference type="Pfam" id="PF14659">
    <property type="entry name" value="Phage_int_SAM_3"/>
    <property type="match status" value="1"/>
</dbReference>
<dbReference type="InterPro" id="IPR010998">
    <property type="entry name" value="Integrase_recombinase_N"/>
</dbReference>
<dbReference type="RefSeq" id="WP_306682073.1">
    <property type="nucleotide sequence ID" value="NZ_CP132914.1"/>
</dbReference>
<dbReference type="Gene3D" id="1.10.150.130">
    <property type="match status" value="1"/>
</dbReference>
<dbReference type="GeneID" id="301340027"/>
<dbReference type="InterPro" id="IPR050090">
    <property type="entry name" value="Tyrosine_recombinase_XerCD"/>
</dbReference>
<evidence type="ECO:0000259" key="7">
    <source>
        <dbReference type="PROSITE" id="PS51900"/>
    </source>
</evidence>
<dbReference type="PROSITE" id="PS51900">
    <property type="entry name" value="CB"/>
    <property type="match status" value="1"/>
</dbReference>
<dbReference type="PANTHER" id="PTHR30349:SF41">
    <property type="entry name" value="INTEGRASE_RECOMBINASE PROTEIN MJ0367-RELATED"/>
    <property type="match status" value="1"/>
</dbReference>
<dbReference type="Gene3D" id="1.10.443.10">
    <property type="entry name" value="Intergrase catalytic core"/>
    <property type="match status" value="1"/>
</dbReference>
<feature type="domain" description="Tyr recombinase" evidence="6">
    <location>
        <begin position="199"/>
        <end position="408"/>
    </location>
</feature>
<keyword evidence="2" id="KW-0229">DNA integration</keyword>
<evidence type="ECO:0000259" key="6">
    <source>
        <dbReference type="PROSITE" id="PS51898"/>
    </source>
</evidence>
<evidence type="ECO:0000256" key="1">
    <source>
        <dbReference type="ARBA" id="ARBA00008857"/>
    </source>
</evidence>
<dbReference type="KEGG" id="sog:RA178_12550"/>
<evidence type="ECO:0000256" key="2">
    <source>
        <dbReference type="ARBA" id="ARBA00022908"/>
    </source>
</evidence>
<dbReference type="EMBL" id="CP132914">
    <property type="protein sequence ID" value="WMB71268.1"/>
    <property type="molecule type" value="Genomic_DNA"/>
</dbReference>
<evidence type="ECO:0000256" key="4">
    <source>
        <dbReference type="ARBA" id="ARBA00023172"/>
    </source>
</evidence>
<name>A0AA50KA96_9GAMM</name>
<dbReference type="InterPro" id="IPR002104">
    <property type="entry name" value="Integrase_catalytic"/>
</dbReference>
<dbReference type="AlphaFoldDB" id="A0AA50KA96"/>
<keyword evidence="3 5" id="KW-0238">DNA-binding</keyword>
<dbReference type="CDD" id="cd01189">
    <property type="entry name" value="INT_ICEBs1_C_like"/>
    <property type="match status" value="1"/>
</dbReference>
<dbReference type="PROSITE" id="PS51898">
    <property type="entry name" value="TYR_RECOMBINASE"/>
    <property type="match status" value="1"/>
</dbReference>
<feature type="domain" description="Core-binding (CB)" evidence="7">
    <location>
        <begin position="92"/>
        <end position="173"/>
    </location>
</feature>
<dbReference type="Proteomes" id="UP001236800">
    <property type="component" value="Chromosome"/>
</dbReference>
<dbReference type="GO" id="GO:0015074">
    <property type="term" value="P:DNA integration"/>
    <property type="evidence" value="ECO:0007669"/>
    <property type="project" value="UniProtKB-KW"/>
</dbReference>
<dbReference type="GO" id="GO:0003677">
    <property type="term" value="F:DNA binding"/>
    <property type="evidence" value="ECO:0007669"/>
    <property type="project" value="UniProtKB-UniRule"/>
</dbReference>
<dbReference type="GO" id="GO:0006310">
    <property type="term" value="P:DNA recombination"/>
    <property type="evidence" value="ECO:0007669"/>
    <property type="project" value="UniProtKB-KW"/>
</dbReference>
<evidence type="ECO:0000256" key="3">
    <source>
        <dbReference type="ARBA" id="ARBA00023125"/>
    </source>
</evidence>
<dbReference type="InterPro" id="IPR044068">
    <property type="entry name" value="CB"/>
</dbReference>
<comment type="similarity">
    <text evidence="1">Belongs to the 'phage' integrase family.</text>
</comment>
<keyword evidence="4" id="KW-0233">DNA recombination</keyword>
<accession>A0AA50KA96</accession>
<sequence length="413" mass="48005">MLMTVEQAKLFCKKKNIKHLDIRSSTCVRMMFKLNSKLYRMALDDVECTEQGLLRASVIVSDLKNLAKYNHEQFLKQLDNYHFIREEQLEAKFFNHYIDAFLNAKRITLAPCTIKNYENTILTHIVPRFANDAVDKIKPLDIESWMNTKLAYLSNKTIKEILSILNQIFTFALLDEAISVNPLDRLKSTNVTNLKVLTQVPDPFLAEEITQIASVATDRQSEVNMIICNCFLGLRVSELMALAWEDVDLENDTIHISRAVVEGIYKKPKNLSSNRHIELLPQAKTILIDQRDNYNYSALETINVLREDNKSIERQRVHFVFCNSKTRKAYTSDAHLRQRFYCYHLKKAGIRFRGPSQTRHTFASHLISAGLPLSWVARQMGHTSIKMIEKHYGKWLPTQKYCMREMAEKAFTF</sequence>
<dbReference type="PANTHER" id="PTHR30349">
    <property type="entry name" value="PHAGE INTEGRASE-RELATED"/>
    <property type="match status" value="1"/>
</dbReference>
<dbReference type="InterPro" id="IPR013762">
    <property type="entry name" value="Integrase-like_cat_sf"/>
</dbReference>
<protein>
    <submittedName>
        <fullName evidence="8">Site-specific integrase</fullName>
    </submittedName>
</protein>
<reference evidence="8" key="1">
    <citation type="submission" date="2023-08" db="EMBL/GenBank/DDBJ databases">
        <title>Complete genome sequence of Shewanella oncorhynchi Z-P2, a siderophore putrebactin-producing bacterium.</title>
        <authorList>
            <person name="Zhang Y."/>
        </authorList>
    </citation>
    <scope>NUCLEOTIDE SEQUENCE</scope>
    <source>
        <strain evidence="8">Z-P2</strain>
    </source>
</reference>
<organism evidence="8">
    <name type="scientific">Shewanella oncorhynchi</name>
    <dbReference type="NCBI Taxonomy" id="2726434"/>
    <lineage>
        <taxon>Bacteria</taxon>
        <taxon>Pseudomonadati</taxon>
        <taxon>Pseudomonadota</taxon>
        <taxon>Gammaproteobacteria</taxon>
        <taxon>Alteromonadales</taxon>
        <taxon>Shewanellaceae</taxon>
        <taxon>Shewanella</taxon>
    </lineage>
</organism>
<proteinExistence type="inferred from homology"/>
<dbReference type="SUPFAM" id="SSF56349">
    <property type="entry name" value="DNA breaking-rejoining enzymes"/>
    <property type="match status" value="1"/>
</dbReference>
<evidence type="ECO:0000313" key="8">
    <source>
        <dbReference type="EMBL" id="WMB71268.1"/>
    </source>
</evidence>
<evidence type="ECO:0000256" key="5">
    <source>
        <dbReference type="PROSITE-ProRule" id="PRU01248"/>
    </source>
</evidence>